<comment type="caution">
    <text evidence="2">Lacks conserved residue(s) required for the propagation of feature annotation.</text>
</comment>
<sequence>MLGCDLIMKGGITSGVVYPHAIAEIAEEYRLHNLGGTSAGAIGAVMASAAEYRRQDPDNLGTKAGFDEIRELSRELGQDMRSLFQASPQLQPLFDILMSVVEKPKSKSTIAALLPAVLRAYKNRVAIGVGLGAAVVAAGIMRGELWLAVLGVFLGIAAGVVLVVLALKTAIFGDLPDHDFGLCPGLRTSGNLKPGLTDWIADKIDSIANNLNAAGKPETPLTVGQLNDRDINVATMTTDLSSRRPYQLPLKSRHHLFSVREMMQVLPERVVDHLVKMGERLEHKNPAIPDDLYHLPIGRDFPVVLVARMSLSFPGLIRAVPLYRFDDQLKVDGDNAKKIRRCLFSDGGISSNFPIHFFDALLPRRPTFGISLTSFDKARHNCERVHLPSGVQQSTNLPIQPITGILGFLGSIVNTAKDWQDSLQSLMPGYAERIVEIRLDDSAEGGMNLDMSPETICCLSKYGRQAGQLLLGNFKMNEHRYLRAISLLKTTEGDLEKFANSYDAAPDGAEATEPTYKTYKQIFCDYQPEAYRNTETWRCDVLGGLAKALADIGTKAKNDHAKPGNKSVRKGSLPSFDARLRLVASADRIPEHAQAITPSDGGDKE</sequence>
<accession>A0A545U3A3</accession>
<dbReference type="Proteomes" id="UP000315252">
    <property type="component" value="Unassembled WGS sequence"/>
</dbReference>
<keyword evidence="2" id="KW-0378">Hydrolase</keyword>
<evidence type="ECO:0000313" key="6">
    <source>
        <dbReference type="Proteomes" id="UP000315252"/>
    </source>
</evidence>
<dbReference type="OrthoDB" id="9770965at2"/>
<protein>
    <recommendedName>
        <fullName evidence="4">PNPLA domain-containing protein</fullName>
    </recommendedName>
</protein>
<evidence type="ECO:0000256" key="2">
    <source>
        <dbReference type="PROSITE-ProRule" id="PRU01161"/>
    </source>
</evidence>
<evidence type="ECO:0000259" key="4">
    <source>
        <dbReference type="PROSITE" id="PS51635"/>
    </source>
</evidence>
<keyword evidence="3" id="KW-0812">Transmembrane</keyword>
<name>A0A545U3A3_9PROT</name>
<evidence type="ECO:0000256" key="3">
    <source>
        <dbReference type="SAM" id="Phobius"/>
    </source>
</evidence>
<dbReference type="EMBL" id="VHSH01000001">
    <property type="protein sequence ID" value="TQV83893.1"/>
    <property type="molecule type" value="Genomic_DNA"/>
</dbReference>
<keyword evidence="1 2" id="KW-0443">Lipid metabolism</keyword>
<dbReference type="GO" id="GO:0016787">
    <property type="term" value="F:hydrolase activity"/>
    <property type="evidence" value="ECO:0007669"/>
    <property type="project" value="UniProtKB-UniRule"/>
</dbReference>
<dbReference type="InterPro" id="IPR016035">
    <property type="entry name" value="Acyl_Trfase/lysoPLipase"/>
</dbReference>
<keyword evidence="3" id="KW-1133">Transmembrane helix</keyword>
<feature type="short sequence motif" description="DGA/G" evidence="2">
    <location>
        <begin position="346"/>
        <end position="348"/>
    </location>
</feature>
<reference evidence="5 6" key="1">
    <citation type="submission" date="2019-06" db="EMBL/GenBank/DDBJ databases">
        <title>Whole genome sequence for Rhodospirillaceae sp. R148.</title>
        <authorList>
            <person name="Wang G."/>
        </authorList>
    </citation>
    <scope>NUCLEOTIDE SEQUENCE [LARGE SCALE GENOMIC DNA]</scope>
    <source>
        <strain evidence="5 6">R148</strain>
    </source>
</reference>
<gene>
    <name evidence="5" type="ORF">FKG95_04770</name>
</gene>
<feature type="short sequence motif" description="GXSXG" evidence="2">
    <location>
        <begin position="36"/>
        <end position="40"/>
    </location>
</feature>
<feature type="domain" description="PNPLA" evidence="4">
    <location>
        <begin position="6"/>
        <end position="359"/>
    </location>
</feature>
<evidence type="ECO:0000313" key="5">
    <source>
        <dbReference type="EMBL" id="TQV83893.1"/>
    </source>
</evidence>
<feature type="active site" description="Proton acceptor" evidence="2">
    <location>
        <position position="346"/>
    </location>
</feature>
<dbReference type="SUPFAM" id="SSF52151">
    <property type="entry name" value="FabD/lysophospholipase-like"/>
    <property type="match status" value="1"/>
</dbReference>
<dbReference type="InterPro" id="IPR002641">
    <property type="entry name" value="PNPLA_dom"/>
</dbReference>
<feature type="active site" description="Nucleophile" evidence="2">
    <location>
        <position position="38"/>
    </location>
</feature>
<dbReference type="GO" id="GO:0016042">
    <property type="term" value="P:lipid catabolic process"/>
    <property type="evidence" value="ECO:0007669"/>
    <property type="project" value="UniProtKB-UniRule"/>
</dbReference>
<feature type="transmembrane region" description="Helical" evidence="3">
    <location>
        <begin position="147"/>
        <end position="167"/>
    </location>
</feature>
<evidence type="ECO:0000256" key="1">
    <source>
        <dbReference type="ARBA" id="ARBA00023098"/>
    </source>
</evidence>
<dbReference type="Gene3D" id="3.40.1090.10">
    <property type="entry name" value="Cytosolic phospholipase A2 catalytic domain"/>
    <property type="match status" value="1"/>
</dbReference>
<comment type="caution">
    <text evidence="5">The sequence shown here is derived from an EMBL/GenBank/DDBJ whole genome shotgun (WGS) entry which is preliminary data.</text>
</comment>
<keyword evidence="6" id="KW-1185">Reference proteome</keyword>
<dbReference type="PROSITE" id="PS51635">
    <property type="entry name" value="PNPLA"/>
    <property type="match status" value="1"/>
</dbReference>
<dbReference type="AlphaFoldDB" id="A0A545U3A3"/>
<proteinExistence type="predicted"/>
<organism evidence="5 6">
    <name type="scientific">Denitrobaculum tricleocarpae</name>
    <dbReference type="NCBI Taxonomy" id="2591009"/>
    <lineage>
        <taxon>Bacteria</taxon>
        <taxon>Pseudomonadati</taxon>
        <taxon>Pseudomonadota</taxon>
        <taxon>Alphaproteobacteria</taxon>
        <taxon>Rhodospirillales</taxon>
        <taxon>Rhodospirillaceae</taxon>
        <taxon>Denitrobaculum</taxon>
    </lineage>
</organism>
<keyword evidence="2" id="KW-0442">Lipid degradation</keyword>
<keyword evidence="3" id="KW-0472">Membrane</keyword>